<organism evidence="1 2">
    <name type="scientific">Alteriqipengyuania lutimaris</name>
    <dbReference type="NCBI Taxonomy" id="1538146"/>
    <lineage>
        <taxon>Bacteria</taxon>
        <taxon>Pseudomonadati</taxon>
        <taxon>Pseudomonadota</taxon>
        <taxon>Alphaproteobacteria</taxon>
        <taxon>Sphingomonadales</taxon>
        <taxon>Erythrobacteraceae</taxon>
        <taxon>Alteriqipengyuania</taxon>
    </lineage>
</organism>
<dbReference type="PROSITE" id="PS51257">
    <property type="entry name" value="PROKAR_LIPOPROTEIN"/>
    <property type="match status" value="1"/>
</dbReference>
<evidence type="ECO:0000313" key="2">
    <source>
        <dbReference type="Proteomes" id="UP000254101"/>
    </source>
</evidence>
<name>A0A395LGY3_9SPHN</name>
<evidence type="ECO:0000313" key="1">
    <source>
        <dbReference type="EMBL" id="RDS75859.1"/>
    </source>
</evidence>
<comment type="caution">
    <text evidence="1">The sequence shown here is derived from an EMBL/GenBank/DDBJ whole genome shotgun (WGS) entry which is preliminary data.</text>
</comment>
<dbReference type="AlphaFoldDB" id="A0A395LGY3"/>
<sequence length="334" mass="36073">MLDVKKAIFLTLVGSFAFGSTGCVSLRGAPKSVISTSDAIDVVKLYRIPNVVSEYRQLSAPAQRVYRNEILSAYFQAIDARYYEFRTGIAGEQRELVLGFDIAQLGLAGLATIAAKSAEELAAVSAVYAGTSASIDKNLYFDQTTVALIAGMDAQRLKVRTGIVQKMSLPSADYPLTAALADLVEYQNAGTLDQAIALVTDEAVKQRVEQKERFDRAVRFACTPEQVAALQSGQTEKLGDFNYEVFNAALTEARAGDDNVTVARQGLGALAEAYGIKVSATMRDGIMTEADVRAVDQLIQNALLGGFCTADEVTSLIQTLQNDQQFSAYHSYLQ</sequence>
<evidence type="ECO:0008006" key="3">
    <source>
        <dbReference type="Google" id="ProtNLM"/>
    </source>
</evidence>
<keyword evidence="2" id="KW-1185">Reference proteome</keyword>
<protein>
    <recommendedName>
        <fullName evidence="3">Lipoprotein</fullName>
    </recommendedName>
</protein>
<dbReference type="EMBL" id="QRBB01000002">
    <property type="protein sequence ID" value="RDS75859.1"/>
    <property type="molecule type" value="Genomic_DNA"/>
</dbReference>
<gene>
    <name evidence="1" type="ORF">DL238_14340</name>
</gene>
<proteinExistence type="predicted"/>
<dbReference type="Proteomes" id="UP000254101">
    <property type="component" value="Unassembled WGS sequence"/>
</dbReference>
<accession>A0A395LGY3</accession>
<reference evidence="1 2" key="1">
    <citation type="submission" date="2018-07" db="EMBL/GenBank/DDBJ databases">
        <title>Erythrobacter nanhaiensis sp. nov., a novel member of the genus Erythrobacter isolated from the South China Sea.</title>
        <authorList>
            <person name="Chen X."/>
            <person name="Liu J."/>
        </authorList>
    </citation>
    <scope>NUCLEOTIDE SEQUENCE [LARGE SCALE GENOMIC DNA]</scope>
    <source>
        <strain evidence="1 2">S-5</strain>
    </source>
</reference>